<evidence type="ECO:0000313" key="1">
    <source>
        <dbReference type="EMBL" id="KAJ8675193.1"/>
    </source>
</evidence>
<keyword evidence="2" id="KW-1185">Reference proteome</keyword>
<dbReference type="Proteomes" id="UP001239111">
    <property type="component" value="Chromosome 2"/>
</dbReference>
<organism evidence="1 2">
    <name type="scientific">Eretmocerus hayati</name>
    <dbReference type="NCBI Taxonomy" id="131215"/>
    <lineage>
        <taxon>Eukaryota</taxon>
        <taxon>Metazoa</taxon>
        <taxon>Ecdysozoa</taxon>
        <taxon>Arthropoda</taxon>
        <taxon>Hexapoda</taxon>
        <taxon>Insecta</taxon>
        <taxon>Pterygota</taxon>
        <taxon>Neoptera</taxon>
        <taxon>Endopterygota</taxon>
        <taxon>Hymenoptera</taxon>
        <taxon>Apocrita</taxon>
        <taxon>Proctotrupomorpha</taxon>
        <taxon>Chalcidoidea</taxon>
        <taxon>Aphelinidae</taxon>
        <taxon>Aphelininae</taxon>
        <taxon>Eretmocerus</taxon>
    </lineage>
</organism>
<name>A0ACC2NWG1_9HYME</name>
<proteinExistence type="predicted"/>
<reference evidence="1" key="1">
    <citation type="submission" date="2023-04" db="EMBL/GenBank/DDBJ databases">
        <title>A chromosome-level genome assembly of the parasitoid wasp Eretmocerus hayati.</title>
        <authorList>
            <person name="Zhong Y."/>
            <person name="Liu S."/>
            <person name="Liu Y."/>
        </authorList>
    </citation>
    <scope>NUCLEOTIDE SEQUENCE</scope>
    <source>
        <strain evidence="1">ZJU_SS_LIU_2023</strain>
    </source>
</reference>
<protein>
    <submittedName>
        <fullName evidence="1">Uncharacterized protein</fullName>
    </submittedName>
</protein>
<accession>A0ACC2NWG1</accession>
<comment type="caution">
    <text evidence="1">The sequence shown here is derived from an EMBL/GenBank/DDBJ whole genome shotgun (WGS) entry which is preliminary data.</text>
</comment>
<gene>
    <name evidence="1" type="ORF">QAD02_010979</name>
</gene>
<dbReference type="EMBL" id="CM056742">
    <property type="protein sequence ID" value="KAJ8675193.1"/>
    <property type="molecule type" value="Genomic_DNA"/>
</dbReference>
<evidence type="ECO:0000313" key="2">
    <source>
        <dbReference type="Proteomes" id="UP001239111"/>
    </source>
</evidence>
<sequence length="252" mass="29344">MQTFILYTLGVSMVLLSQVKTFVQRDETDDSECAQQDLDEEKSSEIREDLNYCDNNLAQCGILKKIQYFPCSRNTNSCSTRVNLNSACVRCEICLSIADQVNQTLVYFHKKVFLTNYLNDTQIGTLFKLICEYSFENYGMRINHGNRVIFDRMPESHLIETNVDGQWDEHLSRRCHELVESAGPSKLFKLWKTWCESTNLHDRTEELGTLLCRDEASFYRDCRNIAFHDRQVLESSINENLKNKIAEIFLCV</sequence>